<organism evidence="1 2">
    <name type="scientific">Alicyclobacillus acidocaldarius (strain Tc-4-1)</name>
    <name type="common">Bacillus acidocaldarius</name>
    <dbReference type="NCBI Taxonomy" id="1048834"/>
    <lineage>
        <taxon>Bacteria</taxon>
        <taxon>Bacillati</taxon>
        <taxon>Bacillota</taxon>
        <taxon>Bacilli</taxon>
        <taxon>Bacillales</taxon>
        <taxon>Alicyclobacillaceae</taxon>
        <taxon>Alicyclobacillus</taxon>
    </lineage>
</organism>
<name>F8IG64_ALIAT</name>
<evidence type="ECO:0000313" key="2">
    <source>
        <dbReference type="Proteomes" id="UP000000292"/>
    </source>
</evidence>
<dbReference type="KEGG" id="aad:TC41_2316"/>
<accession>F8IG64</accession>
<sequence length="65" mass="7396">MQILSCVHICVASHDNPPWTGDGQEVPTPQYDAIHRKPHNHLFPALRTWGDYSTDCPYPSPPPRF</sequence>
<dbReference type="PATRIC" id="fig|1048834.4.peg.2191"/>
<dbReference type="STRING" id="1048834.TC41_2316"/>
<dbReference type="Proteomes" id="UP000000292">
    <property type="component" value="Chromosome"/>
</dbReference>
<protein>
    <submittedName>
        <fullName evidence="1">Uncharacterized protein</fullName>
    </submittedName>
</protein>
<reference evidence="1 2" key="1">
    <citation type="journal article" date="2011" name="J. Bacteriol.">
        <title>Complete Genome Sequence of Alicyclobacillus acidocaldarius Strain Tc-4-1.</title>
        <authorList>
            <person name="Chen Y."/>
            <person name="He Y."/>
            <person name="Zhang B."/>
            <person name="Yang J."/>
            <person name="Li W."/>
            <person name="Dong Z."/>
            <person name="Hu S."/>
        </authorList>
    </citation>
    <scope>NUCLEOTIDE SEQUENCE [LARGE SCALE GENOMIC DNA]</scope>
    <source>
        <strain evidence="1 2">Tc-4-1</strain>
    </source>
</reference>
<dbReference type="EMBL" id="CP002902">
    <property type="protein sequence ID" value="AEJ44217.1"/>
    <property type="molecule type" value="Genomic_DNA"/>
</dbReference>
<proteinExistence type="predicted"/>
<dbReference type="HOGENOM" id="CLU_2839969_0_0_9"/>
<dbReference type="AlphaFoldDB" id="F8IG64"/>
<evidence type="ECO:0000313" key="1">
    <source>
        <dbReference type="EMBL" id="AEJ44217.1"/>
    </source>
</evidence>
<gene>
    <name evidence="1" type="ordered locus">TC41_2316</name>
</gene>
<reference evidence="2" key="2">
    <citation type="submission" date="2011-06" db="EMBL/GenBank/DDBJ databases">
        <title>The complete genome sequence of Alicyclobacillus acidocaldarius sp. Tc-4-1.</title>
        <authorList>
            <person name="Chen Y."/>
            <person name="He Y."/>
            <person name="Dong Z."/>
            <person name="Hu S."/>
        </authorList>
    </citation>
    <scope>NUCLEOTIDE SEQUENCE [LARGE SCALE GENOMIC DNA]</scope>
    <source>
        <strain evidence="2">Tc-4-1</strain>
    </source>
</reference>